<feature type="domain" description="FIST C-domain" evidence="2">
    <location>
        <begin position="220"/>
        <end position="360"/>
    </location>
</feature>
<name>A0A7U6JGN7_9GAMM</name>
<dbReference type="OrthoDB" id="9770435at2"/>
<dbReference type="InterPro" id="IPR019494">
    <property type="entry name" value="FIST_C"/>
</dbReference>
<keyword evidence="4" id="KW-1185">Reference proteome</keyword>
<gene>
    <name evidence="3" type="ORF">TBH_C0049</name>
</gene>
<feature type="domain" description="FIST" evidence="1">
    <location>
        <begin position="25"/>
        <end position="219"/>
    </location>
</feature>
<evidence type="ECO:0000259" key="2">
    <source>
        <dbReference type="SMART" id="SM01204"/>
    </source>
</evidence>
<dbReference type="Proteomes" id="UP000031631">
    <property type="component" value="Chromosome"/>
</dbReference>
<sequence length="380" mass="41269">MQVALQWFEPGKGWQLDSGGVADTRNTLVLIFSSLPLESTRTAVASLRASYPRAVFMGCSTAGQILDTRFLEYGLIALMVEFQHSSLVVEYRRRTAESDSFALGQSLAKALAEHQDLASIFVLSEGLSINASRLMTGFNAFIQGRIPVTGGLAGDGARFVSTWVMCQGQVTTDMVCAIGICGRRLGVGYGSRGGWDVLGPERRVTGSRENILYELDGQPALQLYKKYLGDRARDLPASGLLFPLALRSKRGESEQKVRTILGVDEEQQSLTFAGNIPQGGLVQLMRANIDRLIDGAEDAAASMDLATYDGGPLCCIAISCVGRHLVLGPRVEEEIEAVKERLPAQTCQAGFYSYGELSPLSSGLCDLHNQTMTLTLWWEN</sequence>
<evidence type="ECO:0008006" key="5">
    <source>
        <dbReference type="Google" id="ProtNLM"/>
    </source>
</evidence>
<dbReference type="Pfam" id="PF08495">
    <property type="entry name" value="FIST"/>
    <property type="match status" value="1"/>
</dbReference>
<dbReference type="Pfam" id="PF10442">
    <property type="entry name" value="FIST_C"/>
    <property type="match status" value="1"/>
</dbReference>
<dbReference type="SMART" id="SM01204">
    <property type="entry name" value="FIST_C"/>
    <property type="match status" value="1"/>
</dbReference>
<accession>A0A7U6JGN7</accession>
<dbReference type="PANTHER" id="PTHR40252:SF2">
    <property type="entry name" value="BLR0328 PROTEIN"/>
    <property type="match status" value="1"/>
</dbReference>
<dbReference type="AlphaFoldDB" id="A0A7U6JGN7"/>
<evidence type="ECO:0000313" key="3">
    <source>
        <dbReference type="EMBL" id="BAO42998.1"/>
    </source>
</evidence>
<evidence type="ECO:0000313" key="4">
    <source>
        <dbReference type="Proteomes" id="UP000031631"/>
    </source>
</evidence>
<organism evidence="3 4">
    <name type="scientific">Thiolapillus brandeum</name>
    <dbReference type="NCBI Taxonomy" id="1076588"/>
    <lineage>
        <taxon>Bacteria</taxon>
        <taxon>Pseudomonadati</taxon>
        <taxon>Pseudomonadota</taxon>
        <taxon>Gammaproteobacteria</taxon>
        <taxon>Chromatiales</taxon>
        <taxon>Sedimenticolaceae</taxon>
        <taxon>Thiolapillus</taxon>
    </lineage>
</organism>
<dbReference type="SMART" id="SM00897">
    <property type="entry name" value="FIST"/>
    <property type="match status" value="1"/>
</dbReference>
<proteinExistence type="predicted"/>
<dbReference type="EMBL" id="AP012273">
    <property type="protein sequence ID" value="BAO42998.1"/>
    <property type="molecule type" value="Genomic_DNA"/>
</dbReference>
<reference evidence="3 4" key="1">
    <citation type="journal article" date="2014" name="PLoS ONE">
        <title>Physiological and genomic features of a novel sulfur-oxidizing gammaproteobacterium belonging to a previously uncultivated symbiotic lineage isolated from a hydrothermal vent.</title>
        <authorList>
            <person name="Nunoura T."/>
            <person name="Takaki Y."/>
            <person name="Kazama H."/>
            <person name="Kakuta J."/>
            <person name="Shimamura S."/>
            <person name="Makita H."/>
            <person name="Hirai M."/>
            <person name="Miyazaki M."/>
            <person name="Takai K."/>
        </authorList>
    </citation>
    <scope>NUCLEOTIDE SEQUENCE [LARGE SCALE GENOMIC DNA]</scope>
    <source>
        <strain evidence="3 4">Hiromi1</strain>
    </source>
</reference>
<dbReference type="PANTHER" id="PTHR40252">
    <property type="entry name" value="BLR0328 PROTEIN"/>
    <property type="match status" value="1"/>
</dbReference>
<dbReference type="RefSeq" id="WP_041064148.1">
    <property type="nucleotide sequence ID" value="NZ_AP012273.1"/>
</dbReference>
<evidence type="ECO:0000259" key="1">
    <source>
        <dbReference type="SMART" id="SM00897"/>
    </source>
</evidence>
<protein>
    <recommendedName>
        <fullName evidence="5">Histidine kinase</fullName>
    </recommendedName>
</protein>
<dbReference type="InterPro" id="IPR013702">
    <property type="entry name" value="FIST_domain_N"/>
</dbReference>
<dbReference type="KEGG" id="tbn:TBH_C0049"/>